<dbReference type="Proteomes" id="UP001244011">
    <property type="component" value="Unassembled WGS sequence"/>
</dbReference>
<dbReference type="InterPro" id="IPR057227">
    <property type="entry name" value="DUF7905"/>
</dbReference>
<evidence type="ECO:0000259" key="2">
    <source>
        <dbReference type="Pfam" id="PF25482"/>
    </source>
</evidence>
<sequence length="589" mass="66142">MQIPLSNPRSNFSSNYTSTILILPSNHEDLITMKKQEQGRRGAQSCQGGKRGRGTQRAARGAQRQQQRLPLQADTAAQQPEAHPAPPTVPLRTESAAVSTIHTRIYGSAGAPTNSANVNPQDLSVGVASSEGNREEMRVKVKLALPSFGYKELDADDLDLVTILRQIAVRYNVNIALPTDDGTISINAQSKFRAHEAIQAIFKALESQADDSKAWHPQILIGPPTSGKDHFEARLEKAPDGSRPILSPSTTNTSGPDNDELEPLTQGYQDAFCHKMFQIAGSLRSNPNEMQMGVYFGTLRLQEWKKDKDTYSFDDLEILTRRISLRGTFKLDGFLGSDRFNEDLMTKIYSSENFFEPITPRIPDLKDVPARHTLMLKTAGLDLETEVIGVLDNDRATTKYRLGPVHGFRREKRHQAVEIVTSCPESRYDWDLEVRTQVKVDSLPFNRRELEVNTRFKAKEQNHSFPDVVVLKDFATRSKLEGVMGKTTWVFRIRGTPYLVEVSLFRKWEGPSTNAPAVMGSGVTMRGVGWDEELGPKNIAEGLRQWSDNFNELFPDVDRKDDGLEVFFRCVKEVQDILGEVAEFQYVED</sequence>
<proteinExistence type="predicted"/>
<feature type="compositionally biased region" description="Polar residues" evidence="1">
    <location>
        <begin position="247"/>
        <end position="256"/>
    </location>
</feature>
<evidence type="ECO:0000256" key="1">
    <source>
        <dbReference type="SAM" id="MobiDB-lite"/>
    </source>
</evidence>
<feature type="domain" description="DUF7905" evidence="2">
    <location>
        <begin position="282"/>
        <end position="513"/>
    </location>
</feature>
<feature type="region of interest" description="Disordered" evidence="1">
    <location>
        <begin position="36"/>
        <end position="94"/>
    </location>
</feature>
<dbReference type="EMBL" id="MU839001">
    <property type="protein sequence ID" value="KAK1769905.1"/>
    <property type="molecule type" value="Genomic_DNA"/>
</dbReference>
<dbReference type="GeneID" id="85310339"/>
<organism evidence="3 4">
    <name type="scientific">Phialemonium atrogriseum</name>
    <dbReference type="NCBI Taxonomy" id="1093897"/>
    <lineage>
        <taxon>Eukaryota</taxon>
        <taxon>Fungi</taxon>
        <taxon>Dikarya</taxon>
        <taxon>Ascomycota</taxon>
        <taxon>Pezizomycotina</taxon>
        <taxon>Sordariomycetes</taxon>
        <taxon>Sordariomycetidae</taxon>
        <taxon>Cephalothecales</taxon>
        <taxon>Cephalothecaceae</taxon>
        <taxon>Phialemonium</taxon>
    </lineage>
</organism>
<name>A0AAJ0FR93_9PEZI</name>
<evidence type="ECO:0000313" key="3">
    <source>
        <dbReference type="EMBL" id="KAK1769905.1"/>
    </source>
</evidence>
<evidence type="ECO:0000313" key="4">
    <source>
        <dbReference type="Proteomes" id="UP001244011"/>
    </source>
</evidence>
<dbReference type="Pfam" id="PF25482">
    <property type="entry name" value="DUF7905"/>
    <property type="match status" value="1"/>
</dbReference>
<gene>
    <name evidence="3" type="ORF">QBC33DRAFT_529540</name>
</gene>
<feature type="compositionally biased region" description="Low complexity" evidence="1">
    <location>
        <begin position="55"/>
        <end position="68"/>
    </location>
</feature>
<protein>
    <recommendedName>
        <fullName evidence="2">DUF7905 domain-containing protein</fullName>
    </recommendedName>
</protein>
<keyword evidence="4" id="KW-1185">Reference proteome</keyword>
<reference evidence="3" key="1">
    <citation type="submission" date="2023-06" db="EMBL/GenBank/DDBJ databases">
        <title>Genome-scale phylogeny and comparative genomics of the fungal order Sordariales.</title>
        <authorList>
            <consortium name="Lawrence Berkeley National Laboratory"/>
            <person name="Hensen N."/>
            <person name="Bonometti L."/>
            <person name="Westerberg I."/>
            <person name="Brannstrom I.O."/>
            <person name="Guillou S."/>
            <person name="Cros-Aarteil S."/>
            <person name="Calhoun S."/>
            <person name="Haridas S."/>
            <person name="Kuo A."/>
            <person name="Mondo S."/>
            <person name="Pangilinan J."/>
            <person name="Riley R."/>
            <person name="Labutti K."/>
            <person name="Andreopoulos B."/>
            <person name="Lipzen A."/>
            <person name="Chen C."/>
            <person name="Yanf M."/>
            <person name="Daum C."/>
            <person name="Ng V."/>
            <person name="Clum A."/>
            <person name="Steindorff A."/>
            <person name="Ohm R."/>
            <person name="Martin F."/>
            <person name="Silar P."/>
            <person name="Natvig D."/>
            <person name="Lalanne C."/>
            <person name="Gautier V."/>
            <person name="Ament-Velasquez S.L."/>
            <person name="Kruys A."/>
            <person name="Hutchinson M.I."/>
            <person name="Powell A.J."/>
            <person name="Barry K."/>
            <person name="Miller A.N."/>
            <person name="Grigoriev I.V."/>
            <person name="Debuchy R."/>
            <person name="Gladieux P."/>
            <person name="Thoren M.H."/>
            <person name="Johannesson H."/>
        </authorList>
    </citation>
    <scope>NUCLEOTIDE SEQUENCE</scope>
    <source>
        <strain evidence="3">8032-3</strain>
    </source>
</reference>
<feature type="region of interest" description="Disordered" evidence="1">
    <location>
        <begin position="237"/>
        <end position="264"/>
    </location>
</feature>
<accession>A0AAJ0FR93</accession>
<dbReference type="AlphaFoldDB" id="A0AAJ0FR93"/>
<comment type="caution">
    <text evidence="3">The sequence shown here is derived from an EMBL/GenBank/DDBJ whole genome shotgun (WGS) entry which is preliminary data.</text>
</comment>
<dbReference type="RefSeq" id="XP_060286118.1">
    <property type="nucleotide sequence ID" value="XM_060427152.1"/>
</dbReference>